<name>A0A6J4UX74_9BACT</name>
<dbReference type="EMBL" id="CADCWI010000101">
    <property type="protein sequence ID" value="CAA9562937.1"/>
    <property type="molecule type" value="Genomic_DNA"/>
</dbReference>
<accession>A0A6J4UX74</accession>
<proteinExistence type="predicted"/>
<evidence type="ECO:0000313" key="1">
    <source>
        <dbReference type="EMBL" id="CAA9562937.1"/>
    </source>
</evidence>
<reference evidence="1" key="1">
    <citation type="submission" date="2020-02" db="EMBL/GenBank/DDBJ databases">
        <authorList>
            <person name="Meier V. D."/>
        </authorList>
    </citation>
    <scope>NUCLEOTIDE SEQUENCE</scope>
    <source>
        <strain evidence="1">AVDCRST_MAG43</strain>
    </source>
</reference>
<sequence length="39" mass="4165">MATGILRSAMQPLGLAANDLFPLLRSGRNDHLPSTRCLG</sequence>
<protein>
    <submittedName>
        <fullName evidence="1">Uncharacterized protein</fullName>
    </submittedName>
</protein>
<organism evidence="1">
    <name type="scientific">uncultured Thermomicrobiales bacterium</name>
    <dbReference type="NCBI Taxonomy" id="1645740"/>
    <lineage>
        <taxon>Bacteria</taxon>
        <taxon>Pseudomonadati</taxon>
        <taxon>Thermomicrobiota</taxon>
        <taxon>Thermomicrobia</taxon>
        <taxon>Thermomicrobiales</taxon>
        <taxon>environmental samples</taxon>
    </lineage>
</organism>
<dbReference type="AlphaFoldDB" id="A0A6J4UX74"/>
<gene>
    <name evidence="1" type="ORF">AVDCRST_MAG43-2079</name>
</gene>